<dbReference type="InterPro" id="IPR020476">
    <property type="entry name" value="Nudix_hydrolase"/>
</dbReference>
<dbReference type="PANTHER" id="PTHR43046">
    <property type="entry name" value="GDP-MANNOSE MANNOSYL HYDROLASE"/>
    <property type="match status" value="1"/>
</dbReference>
<sequence length="135" mass="14612">MPDHLNIAAVRITDLQGRIYTVRKSGTRAWMQPGGKLEPGEDPAAAALRELSEELGVHWGPERLESLGTWEGPAANEPETSLTAHLFAAVWDPVLDGAAQVGAELAEGAWMVPHDALLRDDLAPLLREHVLPTLL</sequence>
<dbReference type="SUPFAM" id="SSF55811">
    <property type="entry name" value="Nudix"/>
    <property type="match status" value="1"/>
</dbReference>
<reference evidence="6 7" key="1">
    <citation type="submission" date="2018-07" db="EMBL/GenBank/DDBJ databases">
        <title>Arthrobacter sp. nov., isolated from raw cow's milk with high bacterial count.</title>
        <authorList>
            <person name="Hahne J."/>
            <person name="Isele D."/>
            <person name="Lipski A."/>
        </authorList>
    </citation>
    <scope>NUCLEOTIDE SEQUENCE [LARGE SCALE GENOMIC DNA]</scope>
    <source>
        <strain evidence="6 7">JZ R-183</strain>
    </source>
</reference>
<dbReference type="PROSITE" id="PS00893">
    <property type="entry name" value="NUDIX_BOX"/>
    <property type="match status" value="1"/>
</dbReference>
<dbReference type="Gene3D" id="3.90.79.10">
    <property type="entry name" value="Nucleoside Triphosphate Pyrophosphohydrolase"/>
    <property type="match status" value="1"/>
</dbReference>
<protein>
    <submittedName>
        <fullName evidence="6">NUDIX domain-containing protein</fullName>
    </submittedName>
</protein>
<dbReference type="RefSeq" id="WP_121486018.1">
    <property type="nucleotide sequence ID" value="NZ_QQXL01000009.1"/>
</dbReference>
<accession>A0A496PFF0</accession>
<dbReference type="InterPro" id="IPR020084">
    <property type="entry name" value="NUDIX_hydrolase_CS"/>
</dbReference>
<dbReference type="CDD" id="cd04690">
    <property type="entry name" value="NUDIX_Hydrolase"/>
    <property type="match status" value="1"/>
</dbReference>
<dbReference type="InterPro" id="IPR015797">
    <property type="entry name" value="NUDIX_hydrolase-like_dom_sf"/>
</dbReference>
<evidence type="ECO:0000256" key="3">
    <source>
        <dbReference type="ARBA" id="ARBA00022801"/>
    </source>
</evidence>
<keyword evidence="7" id="KW-1185">Reference proteome</keyword>
<dbReference type="EMBL" id="QQXL01000009">
    <property type="protein sequence ID" value="RKW69447.1"/>
    <property type="molecule type" value="Genomic_DNA"/>
</dbReference>
<evidence type="ECO:0000256" key="4">
    <source>
        <dbReference type="RuleBase" id="RU003476"/>
    </source>
</evidence>
<dbReference type="PROSITE" id="PS51462">
    <property type="entry name" value="NUDIX"/>
    <property type="match status" value="1"/>
</dbReference>
<organism evidence="6 7">
    <name type="scientific">Galactobacter caseinivorans</name>
    <dbReference type="NCBI Taxonomy" id="2676123"/>
    <lineage>
        <taxon>Bacteria</taxon>
        <taxon>Bacillati</taxon>
        <taxon>Actinomycetota</taxon>
        <taxon>Actinomycetes</taxon>
        <taxon>Micrococcales</taxon>
        <taxon>Micrococcaceae</taxon>
        <taxon>Galactobacter</taxon>
    </lineage>
</organism>
<comment type="caution">
    <text evidence="6">The sequence shown here is derived from an EMBL/GenBank/DDBJ whole genome shotgun (WGS) entry which is preliminary data.</text>
</comment>
<dbReference type="InterPro" id="IPR000086">
    <property type="entry name" value="NUDIX_hydrolase_dom"/>
</dbReference>
<evidence type="ECO:0000259" key="5">
    <source>
        <dbReference type="PROSITE" id="PS51462"/>
    </source>
</evidence>
<dbReference type="Pfam" id="PF00293">
    <property type="entry name" value="NUDIX"/>
    <property type="match status" value="1"/>
</dbReference>
<dbReference type="PRINTS" id="PR00502">
    <property type="entry name" value="NUDIXFAMILY"/>
</dbReference>
<proteinExistence type="inferred from homology"/>
<evidence type="ECO:0000313" key="7">
    <source>
        <dbReference type="Proteomes" id="UP000273119"/>
    </source>
</evidence>
<keyword evidence="3 4" id="KW-0378">Hydrolase</keyword>
<dbReference type="AlphaFoldDB" id="A0A496PFF0"/>
<comment type="cofactor">
    <cofactor evidence="1">
        <name>Mg(2+)</name>
        <dbReference type="ChEBI" id="CHEBI:18420"/>
    </cofactor>
</comment>
<dbReference type="Proteomes" id="UP000273119">
    <property type="component" value="Unassembled WGS sequence"/>
</dbReference>
<evidence type="ECO:0000256" key="2">
    <source>
        <dbReference type="ARBA" id="ARBA00005582"/>
    </source>
</evidence>
<evidence type="ECO:0000256" key="1">
    <source>
        <dbReference type="ARBA" id="ARBA00001946"/>
    </source>
</evidence>
<dbReference type="GO" id="GO:0016787">
    <property type="term" value="F:hydrolase activity"/>
    <property type="evidence" value="ECO:0007669"/>
    <property type="project" value="UniProtKB-KW"/>
</dbReference>
<dbReference type="PANTHER" id="PTHR43046:SF2">
    <property type="entry name" value="8-OXO-DGTP DIPHOSPHATASE-RELATED"/>
    <property type="match status" value="1"/>
</dbReference>
<feature type="domain" description="Nudix hydrolase" evidence="5">
    <location>
        <begin position="2"/>
        <end position="135"/>
    </location>
</feature>
<name>A0A496PFF0_9MICC</name>
<evidence type="ECO:0000313" key="6">
    <source>
        <dbReference type="EMBL" id="RKW69447.1"/>
    </source>
</evidence>
<gene>
    <name evidence="6" type="ORF">DWQ67_12895</name>
</gene>
<comment type="similarity">
    <text evidence="2 4">Belongs to the Nudix hydrolase family.</text>
</comment>